<dbReference type="SUPFAM" id="SSF52540">
    <property type="entry name" value="P-loop containing nucleoside triphosphate hydrolases"/>
    <property type="match status" value="1"/>
</dbReference>
<sequence length="170" mass="19818">MNPWPLVDAQTSITISTYTMVAFTGKRSYEAEKVMNHLQDTEWGLLLMDEVHVVPANMFRKVLTNTSAQCKVGLTATLVREDDKIADLNFLIGPKLYEANWMDLQNEGFLAKVKCWEVWCDMTPEFYYHYLRQTNRKRMLLWATNPNKYRTAYFLAEKHANAGDKVPFHT</sequence>
<dbReference type="STRING" id="667725.A0A0L0FAD0"/>
<dbReference type="InterPro" id="IPR032438">
    <property type="entry name" value="ERCC3_RAD25_C"/>
</dbReference>
<evidence type="ECO:0000256" key="2">
    <source>
        <dbReference type="ARBA" id="ARBA00022801"/>
    </source>
</evidence>
<name>A0A0L0FAD0_9EUKA</name>
<dbReference type="Proteomes" id="UP000054560">
    <property type="component" value="Unassembled WGS sequence"/>
</dbReference>
<evidence type="ECO:0000256" key="7">
    <source>
        <dbReference type="ARBA" id="ARBA00034808"/>
    </source>
</evidence>
<comment type="catalytic activity">
    <reaction evidence="6">
        <text>Couples ATP hydrolysis with the unwinding of duplex DNA by translocating in the 3'-5' direction.</text>
        <dbReference type="EC" id="5.6.2.4"/>
    </reaction>
</comment>
<keyword evidence="2" id="KW-0378">Hydrolase</keyword>
<dbReference type="Pfam" id="PF04851">
    <property type="entry name" value="ResIII"/>
    <property type="match status" value="1"/>
</dbReference>
<organism evidence="10 11">
    <name type="scientific">Sphaeroforma arctica JP610</name>
    <dbReference type="NCBI Taxonomy" id="667725"/>
    <lineage>
        <taxon>Eukaryota</taxon>
        <taxon>Ichthyosporea</taxon>
        <taxon>Ichthyophonida</taxon>
        <taxon>Sphaeroforma</taxon>
    </lineage>
</organism>
<dbReference type="GO" id="GO:0003677">
    <property type="term" value="F:DNA binding"/>
    <property type="evidence" value="ECO:0007669"/>
    <property type="project" value="InterPro"/>
</dbReference>
<dbReference type="InterPro" id="IPR006935">
    <property type="entry name" value="Helicase/UvrB_N"/>
</dbReference>
<evidence type="ECO:0000259" key="9">
    <source>
        <dbReference type="PROSITE" id="PS51192"/>
    </source>
</evidence>
<feature type="domain" description="Helicase ATP-binding" evidence="9">
    <location>
        <begin position="1"/>
        <end position="96"/>
    </location>
</feature>
<evidence type="ECO:0000256" key="4">
    <source>
        <dbReference type="ARBA" id="ARBA00022840"/>
    </source>
</evidence>
<comment type="catalytic activity">
    <reaction evidence="8">
        <text>ATP + H2O = ADP + phosphate + H(+)</text>
        <dbReference type="Rhea" id="RHEA:13065"/>
        <dbReference type="ChEBI" id="CHEBI:15377"/>
        <dbReference type="ChEBI" id="CHEBI:15378"/>
        <dbReference type="ChEBI" id="CHEBI:30616"/>
        <dbReference type="ChEBI" id="CHEBI:43474"/>
        <dbReference type="ChEBI" id="CHEBI:456216"/>
        <dbReference type="EC" id="5.6.2.4"/>
    </reaction>
</comment>
<gene>
    <name evidence="10" type="ORF">SARC_14381</name>
</gene>
<evidence type="ECO:0000256" key="8">
    <source>
        <dbReference type="ARBA" id="ARBA00048988"/>
    </source>
</evidence>
<reference evidence="10 11" key="1">
    <citation type="submission" date="2011-02" db="EMBL/GenBank/DDBJ databases">
        <title>The Genome Sequence of Sphaeroforma arctica JP610.</title>
        <authorList>
            <consortium name="The Broad Institute Genome Sequencing Platform"/>
            <person name="Russ C."/>
            <person name="Cuomo C."/>
            <person name="Young S.K."/>
            <person name="Zeng Q."/>
            <person name="Gargeya S."/>
            <person name="Alvarado L."/>
            <person name="Berlin A."/>
            <person name="Chapman S.B."/>
            <person name="Chen Z."/>
            <person name="Freedman E."/>
            <person name="Gellesch M."/>
            <person name="Goldberg J."/>
            <person name="Griggs A."/>
            <person name="Gujja S."/>
            <person name="Heilman E."/>
            <person name="Heiman D."/>
            <person name="Howarth C."/>
            <person name="Mehta T."/>
            <person name="Neiman D."/>
            <person name="Pearson M."/>
            <person name="Roberts A."/>
            <person name="Saif S."/>
            <person name="Shea T."/>
            <person name="Shenoy N."/>
            <person name="Sisk P."/>
            <person name="Stolte C."/>
            <person name="Sykes S."/>
            <person name="White J."/>
            <person name="Yandava C."/>
            <person name="Burger G."/>
            <person name="Gray M.W."/>
            <person name="Holland P.W.H."/>
            <person name="King N."/>
            <person name="Lang F.B.F."/>
            <person name="Roger A.J."/>
            <person name="Ruiz-Trillo I."/>
            <person name="Haas B."/>
            <person name="Nusbaum C."/>
            <person name="Birren B."/>
        </authorList>
    </citation>
    <scope>NUCLEOTIDE SEQUENCE [LARGE SCALE GENOMIC DNA]</scope>
    <source>
        <strain evidence="10 11">JP610</strain>
    </source>
</reference>
<dbReference type="PROSITE" id="PS51192">
    <property type="entry name" value="HELICASE_ATP_BIND_1"/>
    <property type="match status" value="1"/>
</dbReference>
<keyword evidence="1" id="KW-0547">Nucleotide-binding</keyword>
<evidence type="ECO:0000313" key="11">
    <source>
        <dbReference type="Proteomes" id="UP000054560"/>
    </source>
</evidence>
<keyword evidence="11" id="KW-1185">Reference proteome</keyword>
<dbReference type="GO" id="GO:0000112">
    <property type="term" value="C:nucleotide-excision repair factor 3 complex"/>
    <property type="evidence" value="ECO:0007669"/>
    <property type="project" value="TreeGrafter"/>
</dbReference>
<evidence type="ECO:0000256" key="5">
    <source>
        <dbReference type="ARBA" id="ARBA00023235"/>
    </source>
</evidence>
<keyword evidence="4" id="KW-0067">ATP-binding</keyword>
<dbReference type="OrthoDB" id="10262986at2759"/>
<dbReference type="InterPro" id="IPR027417">
    <property type="entry name" value="P-loop_NTPase"/>
</dbReference>
<dbReference type="Pfam" id="PF16203">
    <property type="entry name" value="ERCC3_RAD25_C"/>
    <property type="match status" value="1"/>
</dbReference>
<dbReference type="RefSeq" id="XP_014146960.1">
    <property type="nucleotide sequence ID" value="XM_014291485.1"/>
</dbReference>
<dbReference type="PANTHER" id="PTHR11274">
    <property type="entry name" value="RAD25/XP-B DNA REPAIR HELICASE"/>
    <property type="match status" value="1"/>
</dbReference>
<dbReference type="GO" id="GO:0097550">
    <property type="term" value="C:transcription preinitiation complex"/>
    <property type="evidence" value="ECO:0007669"/>
    <property type="project" value="TreeGrafter"/>
</dbReference>
<dbReference type="GeneID" id="25914885"/>
<evidence type="ECO:0000313" key="10">
    <source>
        <dbReference type="EMBL" id="KNC73058.1"/>
    </source>
</evidence>
<proteinExistence type="predicted"/>
<dbReference type="GO" id="GO:0005524">
    <property type="term" value="F:ATP binding"/>
    <property type="evidence" value="ECO:0007669"/>
    <property type="project" value="UniProtKB-KW"/>
</dbReference>
<dbReference type="GO" id="GO:0043138">
    <property type="term" value="F:3'-5' DNA helicase activity"/>
    <property type="evidence" value="ECO:0007669"/>
    <property type="project" value="UniProtKB-EC"/>
</dbReference>
<evidence type="ECO:0000256" key="1">
    <source>
        <dbReference type="ARBA" id="ARBA00022741"/>
    </source>
</evidence>
<dbReference type="InterPro" id="IPR050615">
    <property type="entry name" value="ATP-dep_DNA_Helicase"/>
</dbReference>
<dbReference type="GO" id="GO:0005675">
    <property type="term" value="C:transcription factor TFIIH holo complex"/>
    <property type="evidence" value="ECO:0007669"/>
    <property type="project" value="TreeGrafter"/>
</dbReference>
<protein>
    <recommendedName>
        <fullName evidence="7">DNA 3'-5' helicase</fullName>
        <ecNumber evidence="7">5.6.2.4</ecNumber>
    </recommendedName>
</protein>
<dbReference type="GO" id="GO:0016787">
    <property type="term" value="F:hydrolase activity"/>
    <property type="evidence" value="ECO:0007669"/>
    <property type="project" value="UniProtKB-KW"/>
</dbReference>
<dbReference type="eggNOG" id="KOG1123">
    <property type="taxonomic scope" value="Eukaryota"/>
</dbReference>
<evidence type="ECO:0000256" key="6">
    <source>
        <dbReference type="ARBA" id="ARBA00034617"/>
    </source>
</evidence>
<dbReference type="EMBL" id="KQ246147">
    <property type="protein sequence ID" value="KNC73058.1"/>
    <property type="molecule type" value="Genomic_DNA"/>
</dbReference>
<accession>A0A0L0FAD0</accession>
<dbReference type="Gene3D" id="3.40.50.300">
    <property type="entry name" value="P-loop containing nucleotide triphosphate hydrolases"/>
    <property type="match status" value="2"/>
</dbReference>
<dbReference type="PANTHER" id="PTHR11274:SF0">
    <property type="entry name" value="GENERAL TRANSCRIPTION AND DNA REPAIR FACTOR IIH HELICASE SUBUNIT XPB"/>
    <property type="match status" value="1"/>
</dbReference>
<keyword evidence="5" id="KW-0413">Isomerase</keyword>
<dbReference type="GO" id="GO:0006367">
    <property type="term" value="P:transcription initiation at RNA polymerase II promoter"/>
    <property type="evidence" value="ECO:0007669"/>
    <property type="project" value="TreeGrafter"/>
</dbReference>
<keyword evidence="3" id="KW-0347">Helicase</keyword>
<evidence type="ECO:0000256" key="3">
    <source>
        <dbReference type="ARBA" id="ARBA00022806"/>
    </source>
</evidence>
<dbReference type="AlphaFoldDB" id="A0A0L0FAD0"/>
<dbReference type="InterPro" id="IPR014001">
    <property type="entry name" value="Helicase_ATP-bd"/>
</dbReference>
<dbReference type="EC" id="5.6.2.4" evidence="7"/>